<proteinExistence type="predicted"/>
<evidence type="ECO:0000313" key="1">
    <source>
        <dbReference type="EMBL" id="MFB9903780.1"/>
    </source>
</evidence>
<dbReference type="PROSITE" id="PS51273">
    <property type="entry name" value="GATASE_TYPE_1"/>
    <property type="match status" value="1"/>
</dbReference>
<sequence length="243" mass="26141">MVSNASEPLIGISTYLEETSWGDWRRRAALLPENYISAVTRTGAIPVLLPPVDADATAVVRRLDGLLLAGGADLTPQSYGAQPHPKTVGIRPERDCWEHELLNAALVADLPVLAVCRGAQLLNVACGGTLHQHLPEVVGHDAHRPSPGDFGPMAVRLDDQRLPGSVLGGQVKVCCYHHQSLDRIGDGLLASGWAEDGTVEAVVLPGREFVVGVQWHPEETLDDVRLFAAFADAARRYGARRMA</sequence>
<comment type="caution">
    <text evidence="1">The sequence shown here is derived from an EMBL/GenBank/DDBJ whole genome shotgun (WGS) entry which is preliminary data.</text>
</comment>
<dbReference type="RefSeq" id="WP_377850937.1">
    <property type="nucleotide sequence ID" value="NZ_JBHLZU010000006.1"/>
</dbReference>
<protein>
    <submittedName>
        <fullName evidence="1">Gamma-glutamyl-gamma-aminobutyrate hydrolase family protein</fullName>
    </submittedName>
</protein>
<reference evidence="1 2" key="1">
    <citation type="submission" date="2024-09" db="EMBL/GenBank/DDBJ databases">
        <authorList>
            <person name="Sun Q."/>
            <person name="Mori K."/>
        </authorList>
    </citation>
    <scope>NUCLEOTIDE SEQUENCE [LARGE SCALE GENOMIC DNA]</scope>
    <source>
        <strain evidence="1 2">TBRC 7907</strain>
    </source>
</reference>
<dbReference type="Proteomes" id="UP001589693">
    <property type="component" value="Unassembled WGS sequence"/>
</dbReference>
<dbReference type="EMBL" id="JBHLZU010000006">
    <property type="protein sequence ID" value="MFB9903780.1"/>
    <property type="molecule type" value="Genomic_DNA"/>
</dbReference>
<dbReference type="InterPro" id="IPR011697">
    <property type="entry name" value="Peptidase_C26"/>
</dbReference>
<evidence type="ECO:0000313" key="2">
    <source>
        <dbReference type="Proteomes" id="UP001589693"/>
    </source>
</evidence>
<dbReference type="InterPro" id="IPR044668">
    <property type="entry name" value="PuuD-like"/>
</dbReference>
<dbReference type="Pfam" id="PF07722">
    <property type="entry name" value="Peptidase_C26"/>
    <property type="match status" value="1"/>
</dbReference>
<dbReference type="PANTHER" id="PTHR43235">
    <property type="entry name" value="GLUTAMINE AMIDOTRANSFERASE PB2B2.05-RELATED"/>
    <property type="match status" value="1"/>
</dbReference>
<dbReference type="GO" id="GO:0016787">
    <property type="term" value="F:hydrolase activity"/>
    <property type="evidence" value="ECO:0007669"/>
    <property type="project" value="UniProtKB-KW"/>
</dbReference>
<organism evidence="1 2">
    <name type="scientific">Allokutzneria oryzae</name>
    <dbReference type="NCBI Taxonomy" id="1378989"/>
    <lineage>
        <taxon>Bacteria</taxon>
        <taxon>Bacillati</taxon>
        <taxon>Actinomycetota</taxon>
        <taxon>Actinomycetes</taxon>
        <taxon>Pseudonocardiales</taxon>
        <taxon>Pseudonocardiaceae</taxon>
        <taxon>Allokutzneria</taxon>
    </lineage>
</organism>
<dbReference type="InterPro" id="IPR029062">
    <property type="entry name" value="Class_I_gatase-like"/>
</dbReference>
<dbReference type="CDD" id="cd01745">
    <property type="entry name" value="GATase1_2"/>
    <property type="match status" value="1"/>
</dbReference>
<dbReference type="SUPFAM" id="SSF52317">
    <property type="entry name" value="Class I glutamine amidotransferase-like"/>
    <property type="match status" value="1"/>
</dbReference>
<dbReference type="PANTHER" id="PTHR43235:SF1">
    <property type="entry name" value="GLUTAMINE AMIDOTRANSFERASE PB2B2.05-RELATED"/>
    <property type="match status" value="1"/>
</dbReference>
<name>A0ABV5ZTT0_9PSEU</name>
<dbReference type="Gene3D" id="3.40.50.880">
    <property type="match status" value="1"/>
</dbReference>
<keyword evidence="1" id="KW-0378">Hydrolase</keyword>
<gene>
    <name evidence="1" type="ORF">ACFFQA_07505</name>
</gene>
<accession>A0ABV5ZTT0</accession>
<keyword evidence="2" id="KW-1185">Reference proteome</keyword>